<dbReference type="AlphaFoldDB" id="W7BEM1"/>
<organism evidence="1 2">
    <name type="scientific">Listeria cornellensis FSL F6-0969</name>
    <dbReference type="NCBI Taxonomy" id="1265820"/>
    <lineage>
        <taxon>Bacteria</taxon>
        <taxon>Bacillati</taxon>
        <taxon>Bacillota</taxon>
        <taxon>Bacilli</taxon>
        <taxon>Bacillales</taxon>
        <taxon>Listeriaceae</taxon>
        <taxon>Listeria</taxon>
    </lineage>
</organism>
<dbReference type="EMBL" id="AODE01000052">
    <property type="protein sequence ID" value="EUJ24372.1"/>
    <property type="molecule type" value="Genomic_DNA"/>
</dbReference>
<evidence type="ECO:0000313" key="1">
    <source>
        <dbReference type="EMBL" id="EUJ24372.1"/>
    </source>
</evidence>
<protein>
    <submittedName>
        <fullName evidence="1">Uncharacterized protein</fullName>
    </submittedName>
</protein>
<comment type="caution">
    <text evidence="1">The sequence shown here is derived from an EMBL/GenBank/DDBJ whole genome shotgun (WGS) entry which is preliminary data.</text>
</comment>
<keyword evidence="2" id="KW-1185">Reference proteome</keyword>
<sequence>MGYDKILLLQAEIYIKIILKINDIKERYHVVQTYFPYFLFINNKISEFRKNKQGDSNLGYRVANKKPRNQN</sequence>
<proteinExistence type="predicted"/>
<name>W7BEM1_9LIST</name>
<dbReference type="STRING" id="1265820.PCORN_18641"/>
<dbReference type="Proteomes" id="UP000019254">
    <property type="component" value="Unassembled WGS sequence"/>
</dbReference>
<reference evidence="1 2" key="1">
    <citation type="journal article" date="2014" name="Int. J. Syst. Evol. Microbiol.">
        <title>Listeria floridensis sp. nov., Listeria aquatica sp. nov., Listeria cornellensis sp. nov., Listeria riparia sp. nov. and Listeria grandensis sp. nov., from agricultural and natural environments.</title>
        <authorList>
            <person name="den Bakker H.C."/>
            <person name="Warchocki S."/>
            <person name="Wright E.M."/>
            <person name="Allred A.F."/>
            <person name="Ahlstrom C."/>
            <person name="Manuel C.S."/>
            <person name="Stasiewicz M.J."/>
            <person name="Burrell A."/>
            <person name="Roof S."/>
            <person name="Strawn L."/>
            <person name="Fortes E.D."/>
            <person name="Nightingale K.K."/>
            <person name="Kephart D."/>
            <person name="Wiedmann M."/>
        </authorList>
    </citation>
    <scope>NUCLEOTIDE SEQUENCE [LARGE SCALE GENOMIC DNA]</scope>
    <source>
        <strain evidence="2">FSL F6-969</strain>
    </source>
</reference>
<evidence type="ECO:0000313" key="2">
    <source>
        <dbReference type="Proteomes" id="UP000019254"/>
    </source>
</evidence>
<gene>
    <name evidence="1" type="ORF">PCORN_18641</name>
</gene>
<accession>W7BEM1</accession>